<dbReference type="Proteomes" id="UP000294114">
    <property type="component" value="Unassembled WGS sequence"/>
</dbReference>
<evidence type="ECO:0000256" key="2">
    <source>
        <dbReference type="SAM" id="MobiDB-lite"/>
    </source>
</evidence>
<evidence type="ECO:0000256" key="1">
    <source>
        <dbReference type="SAM" id="Coils"/>
    </source>
</evidence>
<evidence type="ECO:0000313" key="3">
    <source>
        <dbReference type="EMBL" id="RZU76553.1"/>
    </source>
</evidence>
<feature type="compositionally biased region" description="Low complexity" evidence="2">
    <location>
        <begin position="241"/>
        <end position="259"/>
    </location>
</feature>
<gene>
    <name evidence="3" type="ORF">EV384_5215</name>
</gene>
<feature type="compositionally biased region" description="Basic and acidic residues" evidence="2">
    <location>
        <begin position="1"/>
        <end position="14"/>
    </location>
</feature>
<feature type="compositionally biased region" description="Low complexity" evidence="2">
    <location>
        <begin position="77"/>
        <end position="93"/>
    </location>
</feature>
<evidence type="ECO:0000313" key="4">
    <source>
        <dbReference type="Proteomes" id="UP000294114"/>
    </source>
</evidence>
<feature type="region of interest" description="Disordered" evidence="2">
    <location>
        <begin position="76"/>
        <end position="95"/>
    </location>
</feature>
<dbReference type="AlphaFoldDB" id="A0A4Q8BGV3"/>
<keyword evidence="4" id="KW-1185">Reference proteome</keyword>
<proteinExistence type="predicted"/>
<dbReference type="EMBL" id="SHLD01000001">
    <property type="protein sequence ID" value="RZU76553.1"/>
    <property type="molecule type" value="Genomic_DNA"/>
</dbReference>
<name>A0A4Q8BGV3_9ACTN</name>
<reference evidence="3 4" key="1">
    <citation type="submission" date="2019-02" db="EMBL/GenBank/DDBJ databases">
        <title>Sequencing the genomes of 1000 actinobacteria strains.</title>
        <authorList>
            <person name="Klenk H.-P."/>
        </authorList>
    </citation>
    <scope>NUCLEOTIDE SEQUENCE [LARGE SCALE GENOMIC DNA]</scope>
    <source>
        <strain evidence="3 4">DSM 45612</strain>
    </source>
</reference>
<sequence>MDGDRAAPTEDGDHSGVGPRGAGSDLTDAAGTASRSDGPRRPLVDPALALWRRTAPLRRELGEIWRRMIDALRETGPVSGATSAPAAPAGPVTERLDTPVPIRVSGQGRTFNFHLHARCVWSSWDLRRETLLSYAHYYMPDAVRKLTHLAAQHAANFPAHRAAELEVDLERALSETGPWRYQRGDTVVTCHPYVRVDVDERVRKVVLPYWEELVKLDCEFDVDLRRTEYANRLGRQRPADAETATDGTAAGEAAGTTGENLASDVRRTVAELKAAAQRLEDSLRETLRDGDIS</sequence>
<accession>A0A4Q8BGV3</accession>
<feature type="coiled-coil region" evidence="1">
    <location>
        <begin position="262"/>
        <end position="289"/>
    </location>
</feature>
<comment type="caution">
    <text evidence="3">The sequence shown here is derived from an EMBL/GenBank/DDBJ whole genome shotgun (WGS) entry which is preliminary data.</text>
</comment>
<keyword evidence="1" id="KW-0175">Coiled coil</keyword>
<organism evidence="3 4">
    <name type="scientific">Micromonospora kangleipakensis</name>
    <dbReference type="NCBI Taxonomy" id="1077942"/>
    <lineage>
        <taxon>Bacteria</taxon>
        <taxon>Bacillati</taxon>
        <taxon>Actinomycetota</taxon>
        <taxon>Actinomycetes</taxon>
        <taxon>Micromonosporales</taxon>
        <taxon>Micromonosporaceae</taxon>
        <taxon>Micromonospora</taxon>
    </lineage>
</organism>
<feature type="region of interest" description="Disordered" evidence="2">
    <location>
        <begin position="236"/>
        <end position="262"/>
    </location>
</feature>
<protein>
    <submittedName>
        <fullName evidence="3">Uncharacterized protein</fullName>
    </submittedName>
</protein>
<feature type="region of interest" description="Disordered" evidence="2">
    <location>
        <begin position="1"/>
        <end position="43"/>
    </location>
</feature>